<dbReference type="InterPro" id="IPR007197">
    <property type="entry name" value="rSAM"/>
</dbReference>
<dbReference type="InterPro" id="IPR040088">
    <property type="entry name" value="MJ0103-like"/>
</dbReference>
<dbReference type="CDD" id="cd01335">
    <property type="entry name" value="Radical_SAM"/>
    <property type="match status" value="1"/>
</dbReference>
<dbReference type="SFLD" id="SFLDS00029">
    <property type="entry name" value="Radical_SAM"/>
    <property type="match status" value="1"/>
</dbReference>
<dbReference type="GO" id="GO:0003824">
    <property type="term" value="F:catalytic activity"/>
    <property type="evidence" value="ECO:0007669"/>
    <property type="project" value="InterPro"/>
</dbReference>
<dbReference type="Proteomes" id="UP000218615">
    <property type="component" value="Unassembled WGS sequence"/>
</dbReference>
<dbReference type="SUPFAM" id="SSF102114">
    <property type="entry name" value="Radical SAM enzymes"/>
    <property type="match status" value="1"/>
</dbReference>
<evidence type="ECO:0000256" key="1">
    <source>
        <dbReference type="ARBA" id="ARBA00022691"/>
    </source>
</evidence>
<evidence type="ECO:0000313" key="6">
    <source>
        <dbReference type="EMBL" id="SNQ61593.1"/>
    </source>
</evidence>
<evidence type="ECO:0000256" key="2">
    <source>
        <dbReference type="ARBA" id="ARBA00022723"/>
    </source>
</evidence>
<keyword evidence="2" id="KW-0479">Metal-binding</keyword>
<protein>
    <submittedName>
        <fullName evidence="6">Radical SAM domain protein</fullName>
    </submittedName>
</protein>
<proteinExistence type="predicted"/>
<dbReference type="SMART" id="SM00729">
    <property type="entry name" value="Elp3"/>
    <property type="match status" value="1"/>
</dbReference>
<dbReference type="InterPro" id="IPR050377">
    <property type="entry name" value="Radical_SAM_PqqE_MftC-like"/>
</dbReference>
<dbReference type="PANTHER" id="PTHR11228">
    <property type="entry name" value="RADICAL SAM DOMAIN PROTEIN"/>
    <property type="match status" value="1"/>
</dbReference>
<sequence length="333" mass="37210">MAKCNNILIRDIPLFGCIAFGIIDRGTNVLQVRPFSECPLSCVFCSTDAGPHSKRRISAYMVDLPQLLSAFEWAASHKEMTDIEAHIDTVGEPAMYPQLIELVEGLFANSHVKVVSMQTNGALLNTKLIDELGAAGLSRINMSIESLDPGLAKRIAGTDSYDLERVIDNAEYIARNTGIDLLIAPVWLPGINDDEIPKLIELALRIGAGKHWPALGIQKFLPHKYGRKPDIRAMSWEVFYARLQEWQKAYNTKLVLAPQDFGSHECKAIPRVFKRYEKVKVKVVGPGWMRGEKLAVARDRVIMVVDADRIPVGAEVFVRMERVVDGIYIAKKQ</sequence>
<evidence type="ECO:0000256" key="4">
    <source>
        <dbReference type="ARBA" id="ARBA00023014"/>
    </source>
</evidence>
<dbReference type="Gene3D" id="3.20.20.70">
    <property type="entry name" value="Aldolase class I"/>
    <property type="match status" value="1"/>
</dbReference>
<dbReference type="GO" id="GO:0051536">
    <property type="term" value="F:iron-sulfur cluster binding"/>
    <property type="evidence" value="ECO:0007669"/>
    <property type="project" value="UniProtKB-KW"/>
</dbReference>
<keyword evidence="3" id="KW-0408">Iron</keyword>
<evidence type="ECO:0000259" key="5">
    <source>
        <dbReference type="PROSITE" id="PS51918"/>
    </source>
</evidence>
<evidence type="ECO:0000313" key="7">
    <source>
        <dbReference type="Proteomes" id="UP000218615"/>
    </source>
</evidence>
<accession>A0A284VQX3</accession>
<dbReference type="PROSITE" id="PS51918">
    <property type="entry name" value="RADICAL_SAM"/>
    <property type="match status" value="1"/>
</dbReference>
<keyword evidence="1" id="KW-0949">S-adenosyl-L-methionine</keyword>
<keyword evidence="4" id="KW-0411">Iron-sulfur</keyword>
<dbReference type="InterPro" id="IPR013785">
    <property type="entry name" value="Aldolase_TIM"/>
</dbReference>
<dbReference type="STRING" id="1392998.ANME2D_01348"/>
<dbReference type="GO" id="GO:0046872">
    <property type="term" value="F:metal ion binding"/>
    <property type="evidence" value="ECO:0007669"/>
    <property type="project" value="UniProtKB-KW"/>
</dbReference>
<dbReference type="AlphaFoldDB" id="A0A284VQX3"/>
<dbReference type="OrthoDB" id="371936at2157"/>
<gene>
    <name evidence="6" type="ORF">MNV_400014</name>
</gene>
<feature type="domain" description="Radical SAM core" evidence="5">
    <location>
        <begin position="24"/>
        <end position="253"/>
    </location>
</feature>
<dbReference type="RefSeq" id="WP_096206258.1">
    <property type="nucleotide sequence ID" value="NZ_FZMP01000186.1"/>
</dbReference>
<organism evidence="6 7">
    <name type="scientific">Candidatus Methanoperedens nitratireducens</name>
    <dbReference type="NCBI Taxonomy" id="1392998"/>
    <lineage>
        <taxon>Archaea</taxon>
        <taxon>Methanobacteriati</taxon>
        <taxon>Methanobacteriota</taxon>
        <taxon>Stenosarchaea group</taxon>
        <taxon>Methanomicrobia</taxon>
        <taxon>Methanosarcinales</taxon>
        <taxon>ANME-2 cluster</taxon>
        <taxon>Candidatus Methanoperedentaceae</taxon>
        <taxon>Candidatus Methanoperedens</taxon>
    </lineage>
</organism>
<dbReference type="Pfam" id="PF04055">
    <property type="entry name" value="Radical_SAM"/>
    <property type="match status" value="1"/>
</dbReference>
<evidence type="ECO:0000256" key="3">
    <source>
        <dbReference type="ARBA" id="ARBA00023004"/>
    </source>
</evidence>
<dbReference type="SFLD" id="SFLDG01110">
    <property type="entry name" value="Uncharacterised_Radical_SAM_Su"/>
    <property type="match status" value="1"/>
</dbReference>
<dbReference type="SFLD" id="SFLDG01067">
    <property type="entry name" value="SPASM/twitch_domain_containing"/>
    <property type="match status" value="1"/>
</dbReference>
<dbReference type="InterPro" id="IPR058240">
    <property type="entry name" value="rSAM_sf"/>
</dbReference>
<name>A0A284VQX3_9EURY</name>
<keyword evidence="7" id="KW-1185">Reference proteome</keyword>
<dbReference type="InterPro" id="IPR006638">
    <property type="entry name" value="Elp3/MiaA/NifB-like_rSAM"/>
</dbReference>
<dbReference type="PANTHER" id="PTHR11228:SF35">
    <property type="entry name" value="MOLYBDENUM COFACTOR BIOSYNTHESIS PROTEIN A-RELATED"/>
    <property type="match status" value="1"/>
</dbReference>
<dbReference type="EMBL" id="FZMP01000186">
    <property type="protein sequence ID" value="SNQ61593.1"/>
    <property type="molecule type" value="Genomic_DNA"/>
</dbReference>
<reference evidence="7" key="1">
    <citation type="submission" date="2017-06" db="EMBL/GenBank/DDBJ databases">
        <authorList>
            <person name="Cremers G."/>
        </authorList>
    </citation>
    <scope>NUCLEOTIDE SEQUENCE [LARGE SCALE GENOMIC DNA]</scope>
</reference>